<evidence type="ECO:0008006" key="2">
    <source>
        <dbReference type="Google" id="ProtNLM"/>
    </source>
</evidence>
<organism evidence="1">
    <name type="scientific">Micromonospora carbonacea</name>
    <dbReference type="NCBI Taxonomy" id="47853"/>
    <lineage>
        <taxon>Bacteria</taxon>
        <taxon>Bacillati</taxon>
        <taxon>Actinomycetota</taxon>
        <taxon>Actinomycetes</taxon>
        <taxon>Micromonosporales</taxon>
        <taxon>Micromonosporaceae</taxon>
        <taxon>Micromonospora</taxon>
    </lineage>
</organism>
<gene>
    <name evidence="1" type="ORF">HZU44_10700</name>
</gene>
<dbReference type="Pfam" id="PF01816">
    <property type="entry name" value="LRV"/>
    <property type="match status" value="2"/>
</dbReference>
<dbReference type="InterPro" id="IPR016024">
    <property type="entry name" value="ARM-type_fold"/>
</dbReference>
<dbReference type="SUPFAM" id="SSF48371">
    <property type="entry name" value="ARM repeat"/>
    <property type="match status" value="2"/>
</dbReference>
<dbReference type="EMBL" id="CP058905">
    <property type="protein sequence ID" value="QLK00464.1"/>
    <property type="molecule type" value="Genomic_DNA"/>
</dbReference>
<dbReference type="InterPro" id="IPR004830">
    <property type="entry name" value="LRR_variant"/>
</dbReference>
<dbReference type="InterPro" id="IPR011989">
    <property type="entry name" value="ARM-like"/>
</dbReference>
<evidence type="ECO:0000313" key="1">
    <source>
        <dbReference type="EMBL" id="QLK00464.1"/>
    </source>
</evidence>
<proteinExistence type="predicted"/>
<accession>A0A7D6CDZ5</accession>
<reference evidence="1" key="1">
    <citation type="submission" date="2020-08" db="EMBL/GenBank/DDBJ databases">
        <title>A bifunctional nitrone conjugated secondary metabolite targeting the ribosome.</title>
        <authorList>
            <person name="Limbrick E.M."/>
            <person name="Graf M."/>
            <person name="Derewacz D.K."/>
            <person name="Nguyen F."/>
            <person name="Spraggins J.M."/>
            <person name="Wieland M."/>
            <person name="Ynigez-Gutierrez A.E."/>
            <person name="Reisman B.J."/>
            <person name="Zinshteyn B."/>
            <person name="McCulloch K."/>
            <person name="Iverson T.M."/>
            <person name="Green R."/>
            <person name="Wilson D.N."/>
            <person name="Bachmann B.O."/>
        </authorList>
    </citation>
    <scope>NUCLEOTIDE SEQUENCE</scope>
    <source>
        <strain evidence="1">Africana</strain>
    </source>
</reference>
<dbReference type="AlphaFoldDB" id="A0A7D6CDZ5"/>
<sequence length="489" mass="54312">MADDAPTPVHLSKVLDGLAENPALPASMVCRLVGYRRGSGYVATRADLTLDLIEEILTSGHHWLLHSLALNPRLPNTVRMRLAAHNDPAIRAALAARARDAPRDLYERLIDDPDTRVRSYLAERDDVPADLLAQLAGDPDPQVRTTLARWWTQAPETVRRILLTDPVGEVRAAACTTYYARSPHPVPPPDLVTGLLADPVTRAGAVRHAILTPELAARLAGDPDHQVRRQLAEHPQLPPPVRDQLTDDPSANVRVGIFGRRDTPEPARHRIFEDIQQGERPLTDLLDDELDDDALLQQVEDHMALAELRCLRLDWVTADPLPHLSSPYICFRRSAARSRTLPADAVIRLLNDDDSGVRTTMATHAPHLVDPATAERIDREFQPDKKTNWRPADDFTFPPQTLRRLATDPDPRMRCLAPRDEDLPVELAERLATDPEIVVRHAVAGHPNLPVHVRRTLLADPNEWVAHATAAAPTLPVPEMDRLLTLAGI</sequence>
<name>A0A7D6CDZ5_9ACTN</name>
<protein>
    <recommendedName>
        <fullName evidence="2">Leucine rich repeat variant</fullName>
    </recommendedName>
</protein>
<dbReference type="Gene3D" id="1.25.10.10">
    <property type="entry name" value="Leucine-rich Repeat Variant"/>
    <property type="match status" value="2"/>
</dbReference>